<keyword evidence="10" id="KW-1185">Reference proteome</keyword>
<sequence>MMKNKSLHIEGFKASIPIVVGYLPIAMAFGMLSKTTGISLLDSLLLSIMVFAGASQFMALNLLALGVATGEIIVATLLMNMRHLLMSASIAARIKEEYNKYFPLVAFGITDETFSIAMTKKGYLRVAFLIPLELASYSSWVGGTLLGYLAGELLPELVQSSMGVALYAMFVAILIPEAKKKKSIAFLAISSGLLNSLIIYFKLLSPGWSLIFSIIIVAIAGVYIIKPEEVTDYE</sequence>
<dbReference type="Pfam" id="PF03591">
    <property type="entry name" value="AzlC"/>
    <property type="match status" value="1"/>
</dbReference>
<keyword evidence="3" id="KW-0813">Transport</keyword>
<feature type="transmembrane region" description="Helical" evidence="8">
    <location>
        <begin position="157"/>
        <end position="176"/>
    </location>
</feature>
<dbReference type="GO" id="GO:0005886">
    <property type="term" value="C:plasma membrane"/>
    <property type="evidence" value="ECO:0007669"/>
    <property type="project" value="UniProtKB-SubCell"/>
</dbReference>
<comment type="caution">
    <text evidence="9">The sequence shown here is derived from an EMBL/GenBank/DDBJ whole genome shotgun (WGS) entry which is preliminary data.</text>
</comment>
<feature type="transmembrane region" description="Helical" evidence="8">
    <location>
        <begin position="126"/>
        <end position="151"/>
    </location>
</feature>
<evidence type="ECO:0000256" key="2">
    <source>
        <dbReference type="ARBA" id="ARBA00010735"/>
    </source>
</evidence>
<dbReference type="RefSeq" id="WP_151866941.1">
    <property type="nucleotide sequence ID" value="NZ_WBZB01000052.1"/>
</dbReference>
<evidence type="ECO:0000256" key="4">
    <source>
        <dbReference type="ARBA" id="ARBA00022475"/>
    </source>
</evidence>
<comment type="subcellular location">
    <subcellularLocation>
        <location evidence="1">Cell membrane</location>
        <topology evidence="1">Multi-pass membrane protein</topology>
    </subcellularLocation>
</comment>
<evidence type="ECO:0000256" key="5">
    <source>
        <dbReference type="ARBA" id="ARBA00022692"/>
    </source>
</evidence>
<evidence type="ECO:0000256" key="3">
    <source>
        <dbReference type="ARBA" id="ARBA00022448"/>
    </source>
</evidence>
<evidence type="ECO:0000256" key="6">
    <source>
        <dbReference type="ARBA" id="ARBA00022989"/>
    </source>
</evidence>
<feature type="transmembrane region" description="Helical" evidence="8">
    <location>
        <begin position="207"/>
        <end position="225"/>
    </location>
</feature>
<reference evidence="9 10" key="1">
    <citation type="submission" date="2019-10" db="EMBL/GenBank/DDBJ databases">
        <title>Alkaliphilus serpentinus sp. nov. and Alkaliphilus pronyensis sp. nov., two novel anaerobic alkaliphilic species isolated from the serpentinized-hosted hydrothermal field of the Prony Bay (New Caledonia).</title>
        <authorList>
            <person name="Postec A."/>
        </authorList>
    </citation>
    <scope>NUCLEOTIDE SEQUENCE [LARGE SCALE GENOMIC DNA]</scope>
    <source>
        <strain evidence="9 10">LacT</strain>
    </source>
</reference>
<dbReference type="PANTHER" id="PTHR34979:SF1">
    <property type="entry name" value="INNER MEMBRANE PROTEIN YGAZ"/>
    <property type="match status" value="1"/>
</dbReference>
<proteinExistence type="inferred from homology"/>
<dbReference type="OrthoDB" id="3177005at2"/>
<comment type="similarity">
    <text evidence="2">Belongs to the AzlC family.</text>
</comment>
<evidence type="ECO:0000313" key="10">
    <source>
        <dbReference type="Proteomes" id="UP000465601"/>
    </source>
</evidence>
<dbReference type="EMBL" id="WBZB01000052">
    <property type="protein sequence ID" value="KAB3526331.1"/>
    <property type="molecule type" value="Genomic_DNA"/>
</dbReference>
<keyword evidence="4" id="KW-1003">Cell membrane</keyword>
<feature type="transmembrane region" description="Helical" evidence="8">
    <location>
        <begin position="183"/>
        <end position="201"/>
    </location>
</feature>
<dbReference type="AlphaFoldDB" id="A0A833HLP5"/>
<feature type="transmembrane region" description="Helical" evidence="8">
    <location>
        <begin position="12"/>
        <end position="32"/>
    </location>
</feature>
<evidence type="ECO:0000256" key="1">
    <source>
        <dbReference type="ARBA" id="ARBA00004651"/>
    </source>
</evidence>
<protein>
    <submittedName>
        <fullName evidence="9">AzlC family ABC transporter permease</fullName>
    </submittedName>
</protein>
<keyword evidence="5 8" id="KW-0812">Transmembrane</keyword>
<dbReference type="Proteomes" id="UP000465601">
    <property type="component" value="Unassembled WGS sequence"/>
</dbReference>
<feature type="transmembrane region" description="Helical" evidence="8">
    <location>
        <begin position="44"/>
        <end position="77"/>
    </location>
</feature>
<dbReference type="InterPro" id="IPR011606">
    <property type="entry name" value="Brnchd-chn_aa_trnsp_permease"/>
</dbReference>
<name>A0A833HLP5_9FIRM</name>
<gene>
    <name evidence="9" type="ORF">F8153_13810</name>
</gene>
<organism evidence="9 10">
    <name type="scientific">Alkaliphilus serpentinus</name>
    <dbReference type="NCBI Taxonomy" id="1482731"/>
    <lineage>
        <taxon>Bacteria</taxon>
        <taxon>Bacillati</taxon>
        <taxon>Bacillota</taxon>
        <taxon>Clostridia</taxon>
        <taxon>Peptostreptococcales</taxon>
        <taxon>Natronincolaceae</taxon>
        <taxon>Alkaliphilus</taxon>
    </lineage>
</organism>
<accession>A0A833HLP5</accession>
<dbReference type="PANTHER" id="PTHR34979">
    <property type="entry name" value="INNER MEMBRANE PROTEIN YGAZ"/>
    <property type="match status" value="1"/>
</dbReference>
<evidence type="ECO:0000256" key="7">
    <source>
        <dbReference type="ARBA" id="ARBA00023136"/>
    </source>
</evidence>
<evidence type="ECO:0000313" key="9">
    <source>
        <dbReference type="EMBL" id="KAB3526331.1"/>
    </source>
</evidence>
<evidence type="ECO:0000256" key="8">
    <source>
        <dbReference type="SAM" id="Phobius"/>
    </source>
</evidence>
<keyword evidence="6 8" id="KW-1133">Transmembrane helix</keyword>
<dbReference type="GO" id="GO:1903785">
    <property type="term" value="P:L-valine transmembrane transport"/>
    <property type="evidence" value="ECO:0007669"/>
    <property type="project" value="TreeGrafter"/>
</dbReference>
<keyword evidence="7 8" id="KW-0472">Membrane</keyword>